<keyword evidence="7" id="KW-1185">Reference proteome</keyword>
<proteinExistence type="predicted"/>
<dbReference type="Gene3D" id="3.20.20.70">
    <property type="entry name" value="Aldolase class I"/>
    <property type="match status" value="1"/>
</dbReference>
<dbReference type="EMBL" id="BOPZ01000022">
    <property type="protein sequence ID" value="GIM29777.1"/>
    <property type="molecule type" value="Genomic_DNA"/>
</dbReference>
<dbReference type="CDD" id="cd01335">
    <property type="entry name" value="Radical_SAM"/>
    <property type="match status" value="1"/>
</dbReference>
<keyword evidence="3" id="KW-0408">Iron</keyword>
<comment type="caution">
    <text evidence="6">The sequence shown here is derived from an EMBL/GenBank/DDBJ whole genome shotgun (WGS) entry which is preliminary data.</text>
</comment>
<dbReference type="GO" id="GO:0051536">
    <property type="term" value="F:iron-sulfur cluster binding"/>
    <property type="evidence" value="ECO:0007669"/>
    <property type="project" value="UniProtKB-KW"/>
</dbReference>
<sequence length="402" mass="45713">MSDVKKQLYKELEIKNDLFVDGVNVDPRIFANLDLGGKYQEQVHLLFEYDRHPHAGIDFPVGFTSPSGLKFPFRWNRSSDYSINYDGSKYYLTHKGHEVFPIEFLKRPKYYGLKTSDGTEMSHIAAYNREGAIFVAYSNECSLKDKGLDCLYCNINATKDTYGEKQGIFLKYPKQIGETVAAAYKHGARHISISGGFIPERREVDYYIDVAEAIKEHTGLEDFNGTGVIGAPLDLDVIDKYKEAGYRTIAMNIEVWDKNIFKTICPGKQQQCGGWDHWVNALEYAVKVFGYGRVRSQIVAGIEPKKSTLEGVEYLASKGIICFPVPWCPNPGSALEGHRSPEPQWHFDIVKKAYSIFRKAGFTYEQLYDCAAAPTSIWHDLYKIDDELLPIFKEKGINNQNK</sequence>
<evidence type="ECO:0000259" key="5">
    <source>
        <dbReference type="PROSITE" id="PS51918"/>
    </source>
</evidence>
<keyword evidence="1" id="KW-0949">S-adenosyl-L-methionine</keyword>
<dbReference type="SFLD" id="SFLDS00029">
    <property type="entry name" value="Radical_SAM"/>
    <property type="match status" value="1"/>
</dbReference>
<feature type="domain" description="Radical SAM core" evidence="5">
    <location>
        <begin position="127"/>
        <end position="369"/>
    </location>
</feature>
<evidence type="ECO:0000313" key="6">
    <source>
        <dbReference type="EMBL" id="GIM29777.1"/>
    </source>
</evidence>
<dbReference type="InterPro" id="IPR013785">
    <property type="entry name" value="Aldolase_TIM"/>
</dbReference>
<dbReference type="RefSeq" id="WP_212904465.1">
    <property type="nucleotide sequence ID" value="NZ_BOPZ01000022.1"/>
</dbReference>
<dbReference type="NCBIfam" id="NF045502">
    <property type="entry name" value="variant_rSAM"/>
    <property type="match status" value="1"/>
</dbReference>
<dbReference type="GO" id="GO:0046872">
    <property type="term" value="F:metal ion binding"/>
    <property type="evidence" value="ECO:0007669"/>
    <property type="project" value="UniProtKB-KW"/>
</dbReference>
<dbReference type="PROSITE" id="PS51918">
    <property type="entry name" value="RADICAL_SAM"/>
    <property type="match status" value="1"/>
</dbReference>
<accession>A0A919VH17</accession>
<protein>
    <submittedName>
        <fullName evidence="6">Radical SAM protein</fullName>
    </submittedName>
</protein>
<name>A0A919VH17_9CLOT</name>
<reference evidence="6" key="1">
    <citation type="submission" date="2021-03" db="EMBL/GenBank/DDBJ databases">
        <title>Taxonomic study of Clostridium polyendosporum from meadow-gley soil under rice.</title>
        <authorList>
            <person name="Kobayashi H."/>
            <person name="Tanizawa Y."/>
            <person name="Yagura M."/>
        </authorList>
    </citation>
    <scope>NUCLEOTIDE SEQUENCE</scope>
    <source>
        <strain evidence="6">JCM 30710</strain>
    </source>
</reference>
<evidence type="ECO:0000256" key="4">
    <source>
        <dbReference type="ARBA" id="ARBA00023014"/>
    </source>
</evidence>
<dbReference type="AlphaFoldDB" id="A0A919VH17"/>
<dbReference type="InterPro" id="IPR058240">
    <property type="entry name" value="rSAM_sf"/>
</dbReference>
<dbReference type="GO" id="GO:0003824">
    <property type="term" value="F:catalytic activity"/>
    <property type="evidence" value="ECO:0007669"/>
    <property type="project" value="InterPro"/>
</dbReference>
<dbReference type="Proteomes" id="UP000679179">
    <property type="component" value="Unassembled WGS sequence"/>
</dbReference>
<gene>
    <name evidence="6" type="ORF">CPJCM30710_24430</name>
</gene>
<dbReference type="InterPro" id="IPR007197">
    <property type="entry name" value="rSAM"/>
</dbReference>
<evidence type="ECO:0000256" key="2">
    <source>
        <dbReference type="ARBA" id="ARBA00022723"/>
    </source>
</evidence>
<keyword evidence="2" id="KW-0479">Metal-binding</keyword>
<keyword evidence="4" id="KW-0411">Iron-sulfur</keyword>
<dbReference type="Pfam" id="PF04055">
    <property type="entry name" value="Radical_SAM"/>
    <property type="match status" value="1"/>
</dbReference>
<organism evidence="6 7">
    <name type="scientific">Clostridium polyendosporum</name>
    <dbReference type="NCBI Taxonomy" id="69208"/>
    <lineage>
        <taxon>Bacteria</taxon>
        <taxon>Bacillati</taxon>
        <taxon>Bacillota</taxon>
        <taxon>Clostridia</taxon>
        <taxon>Eubacteriales</taxon>
        <taxon>Clostridiaceae</taxon>
        <taxon>Clostridium</taxon>
    </lineage>
</organism>
<evidence type="ECO:0000313" key="7">
    <source>
        <dbReference type="Proteomes" id="UP000679179"/>
    </source>
</evidence>
<dbReference type="SUPFAM" id="SSF102114">
    <property type="entry name" value="Radical SAM enzymes"/>
    <property type="match status" value="1"/>
</dbReference>
<evidence type="ECO:0000256" key="3">
    <source>
        <dbReference type="ARBA" id="ARBA00023004"/>
    </source>
</evidence>
<evidence type="ECO:0000256" key="1">
    <source>
        <dbReference type="ARBA" id="ARBA00022691"/>
    </source>
</evidence>